<dbReference type="InterPro" id="IPR000859">
    <property type="entry name" value="CUB_dom"/>
</dbReference>
<evidence type="ECO:0000256" key="1">
    <source>
        <dbReference type="ARBA" id="ARBA00023157"/>
    </source>
</evidence>
<dbReference type="Gene3D" id="2.60.120.290">
    <property type="entry name" value="Spermadhesin, CUB domain"/>
    <property type="match status" value="1"/>
</dbReference>
<protein>
    <recommendedName>
        <fullName evidence="4">CUB domain-containing protein</fullName>
    </recommendedName>
</protein>
<keyword evidence="1" id="KW-1015">Disulfide bond</keyword>
<dbReference type="GeneID" id="9812968"/>
<name>A0A6A5GLH5_CAERE</name>
<evidence type="ECO:0000256" key="3">
    <source>
        <dbReference type="SAM" id="SignalP"/>
    </source>
</evidence>
<sequence>MCELILLMFVFVVSCGLLVGESISTCKCLDRIILLHNIGDFRIISSPNYPEPYCSGMNCNWHVVAPSNKFKIQFSADNLDLRKNIDDILFYDYSKPELLVNRTDNHRCTGDDLCHYTSHFQYLTICFKTSNMEDINNFGFQAVVTTRDLNGGKIRKPISETPVILFFRIKFLPLYASIKFFDYFLLDLFVKTYLDHE</sequence>
<dbReference type="Pfam" id="PF00431">
    <property type="entry name" value="CUB"/>
    <property type="match status" value="1"/>
</dbReference>
<feature type="signal peptide" evidence="3">
    <location>
        <begin position="1"/>
        <end position="20"/>
    </location>
</feature>
<gene>
    <name evidence="5" type="ORF">GCK72_022055</name>
</gene>
<evidence type="ECO:0000259" key="4">
    <source>
        <dbReference type="PROSITE" id="PS01180"/>
    </source>
</evidence>
<accession>A0A6A5GLH5</accession>
<dbReference type="InterPro" id="IPR035914">
    <property type="entry name" value="Sperma_CUB_dom_sf"/>
</dbReference>
<dbReference type="PROSITE" id="PS01180">
    <property type="entry name" value="CUB"/>
    <property type="match status" value="1"/>
</dbReference>
<reference evidence="5 6" key="1">
    <citation type="submission" date="2019-12" db="EMBL/GenBank/DDBJ databases">
        <title>Chromosome-level assembly of the Caenorhabditis remanei genome.</title>
        <authorList>
            <person name="Teterina A.A."/>
            <person name="Willis J.H."/>
            <person name="Phillips P.C."/>
        </authorList>
    </citation>
    <scope>NUCLEOTIDE SEQUENCE [LARGE SCALE GENOMIC DNA]</scope>
    <source>
        <strain evidence="5 6">PX506</strain>
        <tissue evidence="5">Whole organism</tissue>
    </source>
</reference>
<organism evidence="5 6">
    <name type="scientific">Caenorhabditis remanei</name>
    <name type="common">Caenorhabditis vulgaris</name>
    <dbReference type="NCBI Taxonomy" id="31234"/>
    <lineage>
        <taxon>Eukaryota</taxon>
        <taxon>Metazoa</taxon>
        <taxon>Ecdysozoa</taxon>
        <taxon>Nematoda</taxon>
        <taxon>Chromadorea</taxon>
        <taxon>Rhabditida</taxon>
        <taxon>Rhabditina</taxon>
        <taxon>Rhabditomorpha</taxon>
        <taxon>Rhabditoidea</taxon>
        <taxon>Rhabditidae</taxon>
        <taxon>Peloderinae</taxon>
        <taxon>Caenorhabditis</taxon>
    </lineage>
</organism>
<feature type="domain" description="CUB" evidence="4">
    <location>
        <begin position="15"/>
        <end position="147"/>
    </location>
</feature>
<evidence type="ECO:0000313" key="6">
    <source>
        <dbReference type="Proteomes" id="UP000483820"/>
    </source>
</evidence>
<dbReference type="SUPFAM" id="SSF49854">
    <property type="entry name" value="Spermadhesin, CUB domain"/>
    <property type="match status" value="1"/>
</dbReference>
<dbReference type="RefSeq" id="XP_003094364.2">
    <property type="nucleotide sequence ID" value="XM_003094316.2"/>
</dbReference>
<dbReference type="SMART" id="SM00042">
    <property type="entry name" value="CUB"/>
    <property type="match status" value="1"/>
</dbReference>
<comment type="caution">
    <text evidence="2">Lacks conserved residue(s) required for the propagation of feature annotation.</text>
</comment>
<evidence type="ECO:0000313" key="5">
    <source>
        <dbReference type="EMBL" id="KAF1755486.1"/>
    </source>
</evidence>
<dbReference type="Proteomes" id="UP000483820">
    <property type="component" value="Chromosome V"/>
</dbReference>
<dbReference type="AlphaFoldDB" id="A0A6A5GLH5"/>
<keyword evidence="3" id="KW-0732">Signal</keyword>
<evidence type="ECO:0000256" key="2">
    <source>
        <dbReference type="PROSITE-ProRule" id="PRU00059"/>
    </source>
</evidence>
<comment type="caution">
    <text evidence="5">The sequence shown here is derived from an EMBL/GenBank/DDBJ whole genome shotgun (WGS) entry which is preliminary data.</text>
</comment>
<dbReference type="KEGG" id="crq:GCK72_022055"/>
<feature type="chain" id="PRO_5025561511" description="CUB domain-containing protein" evidence="3">
    <location>
        <begin position="21"/>
        <end position="197"/>
    </location>
</feature>
<dbReference type="EMBL" id="WUAV01000005">
    <property type="protein sequence ID" value="KAF1755486.1"/>
    <property type="molecule type" value="Genomic_DNA"/>
</dbReference>
<dbReference type="CTD" id="9812968"/>
<proteinExistence type="predicted"/>